<gene>
    <name evidence="5" type="ORF">GTH24_05805</name>
</gene>
<keyword evidence="6" id="KW-1185">Reference proteome</keyword>
<feature type="domain" description="IcmF-related" evidence="3">
    <location>
        <begin position="437"/>
        <end position="741"/>
    </location>
</feature>
<feature type="transmembrane region" description="Helical" evidence="1">
    <location>
        <begin position="16"/>
        <end position="35"/>
    </location>
</feature>
<keyword evidence="1" id="KW-0472">Membrane</keyword>
<dbReference type="Pfam" id="PF06761">
    <property type="entry name" value="IcmF-related"/>
    <property type="match status" value="1"/>
</dbReference>
<dbReference type="InterPro" id="IPR010623">
    <property type="entry name" value="IcmF_C"/>
</dbReference>
<evidence type="ECO:0000259" key="2">
    <source>
        <dbReference type="Pfam" id="PF06744"/>
    </source>
</evidence>
<reference evidence="5 6" key="1">
    <citation type="submission" date="2020-01" db="EMBL/GenBank/DDBJ databases">
        <title>The genomic epidemiology of tigecycline resistance gene tet(X) variants in a swine farm in China.</title>
        <authorList>
            <person name="Peng K."/>
            <person name="Li R."/>
        </authorList>
    </citation>
    <scope>NUCLEOTIDE SEQUENCE [LARGE SCALE GENOMIC DNA]</scope>
    <source>
        <strain evidence="5 6">ZN3</strain>
    </source>
</reference>
<evidence type="ECO:0000313" key="5">
    <source>
        <dbReference type="EMBL" id="QIF93431.1"/>
    </source>
</evidence>
<dbReference type="InterPro" id="IPR053156">
    <property type="entry name" value="T6SS_TssM-like"/>
</dbReference>
<dbReference type="Proteomes" id="UP000503287">
    <property type="component" value="Chromosome"/>
</dbReference>
<dbReference type="Pfam" id="PF06744">
    <property type="entry name" value="IcmF_C"/>
    <property type="match status" value="1"/>
</dbReference>
<dbReference type="AlphaFoldDB" id="A0A6G6SHX7"/>
<name>A0A6G6SHX7_PROVU</name>
<accession>A0A6G6SHX7</accession>
<dbReference type="InterPro" id="IPR009612">
    <property type="entry name" value="IcmF-rel"/>
</dbReference>
<evidence type="ECO:0000256" key="1">
    <source>
        <dbReference type="SAM" id="Phobius"/>
    </source>
</evidence>
<feature type="domain" description="Type VI secretion system component TssM1 helical" evidence="4">
    <location>
        <begin position="888"/>
        <end position="993"/>
    </location>
</feature>
<feature type="domain" description="Type VI secretion system IcmF C-terminal" evidence="2">
    <location>
        <begin position="997"/>
        <end position="1103"/>
    </location>
</feature>
<organism evidence="5 6">
    <name type="scientific">Proteus vulgaris</name>
    <dbReference type="NCBI Taxonomy" id="585"/>
    <lineage>
        <taxon>Bacteria</taxon>
        <taxon>Pseudomonadati</taxon>
        <taxon>Pseudomonadota</taxon>
        <taxon>Gammaproteobacteria</taxon>
        <taxon>Enterobacterales</taxon>
        <taxon>Morganellaceae</taxon>
        <taxon>Proteus</taxon>
    </lineage>
</organism>
<proteinExistence type="predicted"/>
<keyword evidence="1" id="KW-0812">Transmembrane</keyword>
<evidence type="ECO:0000259" key="3">
    <source>
        <dbReference type="Pfam" id="PF06761"/>
    </source>
</evidence>
<dbReference type="PANTHER" id="PTHR36153">
    <property type="entry name" value="INNER MEMBRANE PROTEIN-RELATED"/>
    <property type="match status" value="1"/>
</dbReference>
<dbReference type="EMBL" id="CP047344">
    <property type="protein sequence ID" value="QIF93431.1"/>
    <property type="molecule type" value="Genomic_DNA"/>
</dbReference>
<feature type="transmembrane region" description="Helical" evidence="1">
    <location>
        <begin position="55"/>
        <end position="75"/>
    </location>
</feature>
<evidence type="ECO:0000313" key="6">
    <source>
        <dbReference type="Proteomes" id="UP000503287"/>
    </source>
</evidence>
<evidence type="ECO:0000259" key="4">
    <source>
        <dbReference type="Pfam" id="PF21070"/>
    </source>
</evidence>
<dbReference type="PANTHER" id="PTHR36153:SF1">
    <property type="entry name" value="TYPE VI SECRETION SYSTEM COMPONENT TSSM1"/>
    <property type="match status" value="1"/>
</dbReference>
<dbReference type="InterPro" id="IPR048677">
    <property type="entry name" value="TssM1_hel"/>
</dbReference>
<dbReference type="Pfam" id="PF21070">
    <property type="entry name" value="IcmF_helical"/>
    <property type="match status" value="1"/>
</dbReference>
<keyword evidence="1" id="KW-1133">Transmembrane helix</keyword>
<protein>
    <submittedName>
        <fullName evidence="5">Type VI secretion protein VasK</fullName>
    </submittedName>
</protein>
<sequence>MRGLFFQLLSFLKKPWLILLLLLVFLIGLLFIFQYSHNTIGAYFPQKKTWLKTTLITVIILFFSITFLFIISRYIGMFNYNNVRRINKSIKSRIQIDHNNTSFINDIFEYSKNHYGTFWRRKINIQLLIGTSTSIEKLTPNLTTDIWQENNGTLLIYGGDINQSMDEKLIQDLKQLRRRRPLDAVVWVSENTLSQQPLGQSTFNHLTPTNTDTASRYFHQLFRQLRWQAPIWLWNISNNGDMTTEEAPTVLYSAPLNATSEILSNDMNKLLPALIEQGTHAVLHNQAHTYLLALARFLQHEGGEKLANNLAPLLSGYRPLPFAGMLFSTPTYNNVSATSSQNNQWILNHHWKALLTANSQLPYPLKASPLGLNSKRILQYTVATAMTLWGIGMVVSYFMNRQLITQSQQQAQLATDNHQSEFARLQAQYGLQQTLGLLSYREQTAVPFWLRFGLSSNTQLLSHLWPVYSQAMLPLLRDSTQQRLENHLHAFIQYPPESAERIEGAQSAYQTLKAYLMMSDPSRIDPAFFTERALNIWPEYHGLKDGEWQTLGTELFTFYASQLPYHNEWTIKPNRTLVAGSRTILIRQIGQRNGESALYQKILQQAQHNFADMTLDDMTGDTDVSFLLSSTETIPGIFTRKAWEDSIEPAIKKAVYERREEIDWVLSDTQKEADIDISPEKLQQNLTERYFNDFSGSWLSFLNGLQWRETQSLSDTIDQLTLMSDVRQSPIIALMNTLSYQGKTGRQQEKLADSFVNSAKDLLNKEQQPVISQKAEFTGPLEPVFAPILAFTDPQSSAQNSDTLSLQAYLTRVTRVRLKLQQVVNAPDPQAMSQALARSVFEGKTVDLSETQDYGSLIAASFGQEWSGFGQTLLVQPMSQAWQQLLAPTSQGINTQWRNAVVNDWNRAFGGRYPLKNTQSEISLPLMAQYLRPDNGRIQRFLETHLNGVLHKEGTHWVPDTTNAQGLTFNPEFLKALDKLSYLGDVVFANGEARLYFELRPGTSPNIMQTHLMIDKQSLIYENQQPQWQRFVWPADTVASGASLSWITTNTGTRIYGDYRGVWGIIRLLEDANIAPYAGSTSSYSVNWKTLNGQSLNYTLRTEMGDGPIALLQLRNFVLPEKIFLD</sequence>